<proteinExistence type="predicted"/>
<dbReference type="EMBL" id="DS499595">
    <property type="protein sequence ID" value="EDP54702.1"/>
    <property type="molecule type" value="Genomic_DNA"/>
</dbReference>
<keyword evidence="3" id="KW-1185">Reference proteome</keyword>
<gene>
    <name evidence="2" type="ORF">AFUB_027630</name>
</gene>
<evidence type="ECO:0000313" key="3">
    <source>
        <dbReference type="Proteomes" id="UP000001699"/>
    </source>
</evidence>
<evidence type="ECO:0000313" key="2">
    <source>
        <dbReference type="EMBL" id="EDP54702.1"/>
    </source>
</evidence>
<dbReference type="Proteomes" id="UP000001699">
    <property type="component" value="Unassembled WGS sequence"/>
</dbReference>
<sequence length="74" mass="8496">MAQNENIANRKKQETIKKTVKPSRASWPNHLIYTMQTNTKFCQLPTTAALKKSQWVCFHADNRVVPDIPGTLQQ</sequence>
<name>B0XSL6_ASPFC</name>
<feature type="region of interest" description="Disordered" evidence="1">
    <location>
        <begin position="1"/>
        <end position="22"/>
    </location>
</feature>
<dbReference type="HOGENOM" id="CLU_2687343_0_0_1"/>
<evidence type="ECO:0000256" key="1">
    <source>
        <dbReference type="SAM" id="MobiDB-lite"/>
    </source>
</evidence>
<accession>B0XSL6</accession>
<dbReference type="AlphaFoldDB" id="B0XSL6"/>
<reference evidence="2 3" key="1">
    <citation type="journal article" date="2008" name="PLoS Genet.">
        <title>Genomic islands in the pathogenic filamentous fungus Aspergillus fumigatus.</title>
        <authorList>
            <person name="Fedorova N.D."/>
            <person name="Khaldi N."/>
            <person name="Joardar V.S."/>
            <person name="Maiti R."/>
            <person name="Amedeo P."/>
            <person name="Anderson M.J."/>
            <person name="Crabtree J."/>
            <person name="Silva J.C."/>
            <person name="Badger J.H."/>
            <person name="Albarraq A."/>
            <person name="Angiuoli S."/>
            <person name="Bussey H."/>
            <person name="Bowyer P."/>
            <person name="Cotty P.J."/>
            <person name="Dyer P.S."/>
            <person name="Egan A."/>
            <person name="Galens K."/>
            <person name="Fraser-Liggett C.M."/>
            <person name="Haas B.J."/>
            <person name="Inman J.M."/>
            <person name="Kent R."/>
            <person name="Lemieux S."/>
            <person name="Malavazi I."/>
            <person name="Orvis J."/>
            <person name="Roemer T."/>
            <person name="Ronning C.M."/>
            <person name="Sundaram J.P."/>
            <person name="Sutton G."/>
            <person name="Turner G."/>
            <person name="Venter J.C."/>
            <person name="White O.R."/>
            <person name="Whitty B.R."/>
            <person name="Youngman P."/>
            <person name="Wolfe K.H."/>
            <person name="Goldman G.H."/>
            <person name="Wortman J.R."/>
            <person name="Jiang B."/>
            <person name="Denning D.W."/>
            <person name="Nierman W.C."/>
        </authorList>
    </citation>
    <scope>NUCLEOTIDE SEQUENCE [LARGE SCALE GENOMIC DNA]</scope>
    <source>
        <strain evidence="3">CBS 144.89 / FGSC A1163 / CEA10</strain>
    </source>
</reference>
<dbReference type="VEuPathDB" id="FungiDB:AFUB_027630"/>
<protein>
    <submittedName>
        <fullName evidence="2">Uncharacterized protein</fullName>
    </submittedName>
</protein>
<organism evidence="2 3">
    <name type="scientific">Aspergillus fumigatus (strain CBS 144.89 / FGSC A1163 / CEA10)</name>
    <name type="common">Neosartorya fumigata</name>
    <dbReference type="NCBI Taxonomy" id="451804"/>
    <lineage>
        <taxon>Eukaryota</taxon>
        <taxon>Fungi</taxon>
        <taxon>Dikarya</taxon>
        <taxon>Ascomycota</taxon>
        <taxon>Pezizomycotina</taxon>
        <taxon>Eurotiomycetes</taxon>
        <taxon>Eurotiomycetidae</taxon>
        <taxon>Eurotiales</taxon>
        <taxon>Aspergillaceae</taxon>
        <taxon>Aspergillus</taxon>
        <taxon>Aspergillus subgen. Fumigati</taxon>
    </lineage>
</organism>